<sequence>MTAANADELKKKAGINASVPMDLKVKFGFAAVRIAMYLYPFIIAPSLNNVTWRTTKAADDTDSSYGKM</sequence>
<keyword evidence="2" id="KW-1185">Reference proteome</keyword>
<name>A0ACC6JTI9_9PSED</name>
<protein>
    <submittedName>
        <fullName evidence="1">Uncharacterized protein</fullName>
    </submittedName>
</protein>
<evidence type="ECO:0000313" key="2">
    <source>
        <dbReference type="Proteomes" id="UP001259420"/>
    </source>
</evidence>
<evidence type="ECO:0000313" key="1">
    <source>
        <dbReference type="EMBL" id="MDR6609601.1"/>
    </source>
</evidence>
<organism evidence="1 2">
    <name type="scientific">Pseudomonas synxantha</name>
    <dbReference type="NCBI Taxonomy" id="47883"/>
    <lineage>
        <taxon>Bacteria</taxon>
        <taxon>Pseudomonadati</taxon>
        <taxon>Pseudomonadota</taxon>
        <taxon>Gammaproteobacteria</taxon>
        <taxon>Pseudomonadales</taxon>
        <taxon>Pseudomonadaceae</taxon>
        <taxon>Pseudomonas</taxon>
    </lineage>
</organism>
<dbReference type="EMBL" id="JAVDSD010000013">
    <property type="protein sequence ID" value="MDR6609601.1"/>
    <property type="molecule type" value="Genomic_DNA"/>
</dbReference>
<comment type="caution">
    <text evidence="1">The sequence shown here is derived from an EMBL/GenBank/DDBJ whole genome shotgun (WGS) entry which is preliminary data.</text>
</comment>
<gene>
    <name evidence="1" type="ORF">J2X87_004705</name>
</gene>
<reference evidence="1" key="1">
    <citation type="submission" date="2023-07" db="EMBL/GenBank/DDBJ databases">
        <title>Sorghum-associated microbial communities from plants grown in Nebraska, USA.</title>
        <authorList>
            <person name="Schachtman D."/>
        </authorList>
    </citation>
    <scope>NUCLEOTIDE SEQUENCE</scope>
    <source>
        <strain evidence="1">BE46</strain>
    </source>
</reference>
<proteinExistence type="predicted"/>
<dbReference type="Proteomes" id="UP001259420">
    <property type="component" value="Unassembled WGS sequence"/>
</dbReference>
<accession>A0ACC6JTI9</accession>